<protein>
    <recommendedName>
        <fullName evidence="1">5'-3' exonuclease alpha-helical arch N-terminal domain-containing protein</fullName>
    </recommendedName>
</protein>
<dbReference type="InterPro" id="IPR038969">
    <property type="entry name" value="FEN"/>
</dbReference>
<dbReference type="EMBL" id="CP154795">
    <property type="protein sequence ID" value="XAN05762.1"/>
    <property type="molecule type" value="Genomic_DNA"/>
</dbReference>
<dbReference type="RefSeq" id="WP_425307195.1">
    <property type="nucleotide sequence ID" value="NZ_CP154795.1"/>
</dbReference>
<sequence>MKTLLALDGNSVLHRSFHAGARTGYRTPNGRAGWAVRGLLEQLVAAADRSCADAIVIGFDDPEASIRRERWPDYKAQRPDKPDTLVDQLADAAELLTRMGLPVVIPIGLEADDVLAAASRAATAAG</sequence>
<keyword evidence="3" id="KW-1185">Reference proteome</keyword>
<accession>A0ABZ3FLL9</accession>
<dbReference type="SUPFAM" id="SSF88723">
    <property type="entry name" value="PIN domain-like"/>
    <property type="match status" value="1"/>
</dbReference>
<dbReference type="InterPro" id="IPR029060">
    <property type="entry name" value="PIN-like_dom_sf"/>
</dbReference>
<dbReference type="PANTHER" id="PTHR42646">
    <property type="entry name" value="FLAP ENDONUCLEASE XNI"/>
    <property type="match status" value="1"/>
</dbReference>
<evidence type="ECO:0000313" key="2">
    <source>
        <dbReference type="EMBL" id="XAN05762.1"/>
    </source>
</evidence>
<dbReference type="Proteomes" id="UP001442841">
    <property type="component" value="Chromosome"/>
</dbReference>
<dbReference type="InterPro" id="IPR020046">
    <property type="entry name" value="5-3_exonucl_a-hlix_arch_N"/>
</dbReference>
<proteinExistence type="predicted"/>
<reference evidence="2 3" key="1">
    <citation type="submission" date="2024-04" db="EMBL/GenBank/DDBJ databases">
        <title>Isolation of an actinomycete strain from pig manure.</title>
        <authorList>
            <person name="Gong T."/>
            <person name="Yu Z."/>
            <person name="An M."/>
            <person name="Wei C."/>
            <person name="Yang W."/>
            <person name="Liu L."/>
        </authorList>
    </citation>
    <scope>NUCLEOTIDE SEQUENCE [LARGE SCALE GENOMIC DNA]</scope>
    <source>
        <strain evidence="2 3">ZF39</strain>
    </source>
</reference>
<name>A0ABZ3FLL9_9ACTN</name>
<feature type="domain" description="5'-3' exonuclease alpha-helical arch N-terminal" evidence="1">
    <location>
        <begin position="4"/>
        <end position="124"/>
    </location>
</feature>
<evidence type="ECO:0000259" key="1">
    <source>
        <dbReference type="Pfam" id="PF02739"/>
    </source>
</evidence>
<gene>
    <name evidence="2" type="ORF">AADG42_00060</name>
</gene>
<dbReference type="Pfam" id="PF02739">
    <property type="entry name" value="5_3_exonuc_N"/>
    <property type="match status" value="1"/>
</dbReference>
<organism evidence="2 3">
    <name type="scientific">Ammonicoccus fulvus</name>
    <dbReference type="NCBI Taxonomy" id="3138240"/>
    <lineage>
        <taxon>Bacteria</taxon>
        <taxon>Bacillati</taxon>
        <taxon>Actinomycetota</taxon>
        <taxon>Actinomycetes</taxon>
        <taxon>Propionibacteriales</taxon>
        <taxon>Propionibacteriaceae</taxon>
        <taxon>Ammonicoccus</taxon>
    </lineage>
</organism>
<dbReference type="Gene3D" id="3.40.50.1010">
    <property type="entry name" value="5'-nuclease"/>
    <property type="match status" value="1"/>
</dbReference>
<dbReference type="PANTHER" id="PTHR42646:SF2">
    <property type="entry name" value="5'-3' EXONUCLEASE FAMILY PROTEIN"/>
    <property type="match status" value="1"/>
</dbReference>
<evidence type="ECO:0000313" key="3">
    <source>
        <dbReference type="Proteomes" id="UP001442841"/>
    </source>
</evidence>